<feature type="domain" description="FAD-binding PCMH-type" evidence="5">
    <location>
        <begin position="75"/>
        <end position="246"/>
    </location>
</feature>
<gene>
    <name evidence="6" type="ORF">B5807_03076</name>
</gene>
<comment type="similarity">
    <text evidence="1">Belongs to the oxygen-dependent FAD-linked oxidoreductase family.</text>
</comment>
<evidence type="ECO:0000256" key="1">
    <source>
        <dbReference type="ARBA" id="ARBA00005466"/>
    </source>
</evidence>
<proteinExistence type="inferred from homology"/>
<dbReference type="InParanoid" id="A0A1Y2MB71"/>
<dbReference type="Proteomes" id="UP000193240">
    <property type="component" value="Unassembled WGS sequence"/>
</dbReference>
<name>A0A1Y2MB71_EPING</name>
<dbReference type="PROSITE" id="PS51387">
    <property type="entry name" value="FAD_PCMH"/>
    <property type="match status" value="1"/>
</dbReference>
<evidence type="ECO:0000256" key="2">
    <source>
        <dbReference type="ARBA" id="ARBA00022630"/>
    </source>
</evidence>
<evidence type="ECO:0000259" key="5">
    <source>
        <dbReference type="PROSITE" id="PS51387"/>
    </source>
</evidence>
<dbReference type="SUPFAM" id="SSF56176">
    <property type="entry name" value="FAD-binding/transporter-associated domain-like"/>
    <property type="match status" value="1"/>
</dbReference>
<accession>A0A1Y2MB71</accession>
<dbReference type="PANTHER" id="PTHR42973">
    <property type="entry name" value="BINDING OXIDOREDUCTASE, PUTATIVE (AFU_ORTHOLOGUE AFUA_1G17690)-RELATED"/>
    <property type="match status" value="1"/>
</dbReference>
<dbReference type="InterPro" id="IPR050416">
    <property type="entry name" value="FAD-linked_Oxidoreductase"/>
</dbReference>
<dbReference type="EMBL" id="KZ107839">
    <property type="protein sequence ID" value="OSS53059.1"/>
    <property type="molecule type" value="Genomic_DNA"/>
</dbReference>
<sequence>MRQSTILPWICAIQASLGNSKVITADYESCHDACTLLAETLSVEITGNYMSDFKQESTVADGSSLKSLFWAQQQQYSQPACLVHVRSADDVAAVVSTARTAGCPFAIRGGGHSDIKGASNIDGGITVNMAGLNDVDLDESAGLVRVGAGATWGVIYKELDKVNKTVVGGRLTGVGVGGLLLGGGLSHFSGLHGWACDNVRSYELVLANGTLAVASETYNPDLYRALRGGGNNFGVVTRFNLDVFQQGPMWGGLHIWPLLPPVTTAVTDGFVKFAHDAPSDPHVSLFAGLGYMQGNFAWAVGQYDALGRVEPPIFTQFKDDMEVYGAPKIVSTARVTSLSDLADELNQAEPAGKRSRFTTATFTANAELLTRMAGIFVEQVQKAIDNGLQDDPGFAPMLGIQPLTQNILKAQSARGENVMGLRDDQAPLVVCSFGWEWSSESQDTTVMNGIKAVLEQSVSAAKERDLYHPFKYMNYAAIDQDPIGSYGKDNVEFLKRVREIYDAEGVFATLVPGGHKLF</sequence>
<evidence type="ECO:0000313" key="7">
    <source>
        <dbReference type="Proteomes" id="UP000193240"/>
    </source>
</evidence>
<dbReference type="Pfam" id="PF01565">
    <property type="entry name" value="FAD_binding_4"/>
    <property type="match status" value="1"/>
</dbReference>
<dbReference type="InterPro" id="IPR016169">
    <property type="entry name" value="FAD-bd_PCMH_sub2"/>
</dbReference>
<keyword evidence="3" id="KW-0274">FAD</keyword>
<dbReference type="GO" id="GO:0016491">
    <property type="term" value="F:oxidoreductase activity"/>
    <property type="evidence" value="ECO:0007669"/>
    <property type="project" value="UniProtKB-KW"/>
</dbReference>
<organism evidence="6 7">
    <name type="scientific">Epicoccum nigrum</name>
    <name type="common">Soil fungus</name>
    <name type="synonym">Epicoccum purpurascens</name>
    <dbReference type="NCBI Taxonomy" id="105696"/>
    <lineage>
        <taxon>Eukaryota</taxon>
        <taxon>Fungi</taxon>
        <taxon>Dikarya</taxon>
        <taxon>Ascomycota</taxon>
        <taxon>Pezizomycotina</taxon>
        <taxon>Dothideomycetes</taxon>
        <taxon>Pleosporomycetidae</taxon>
        <taxon>Pleosporales</taxon>
        <taxon>Pleosporineae</taxon>
        <taxon>Didymellaceae</taxon>
        <taxon>Epicoccum</taxon>
    </lineage>
</organism>
<evidence type="ECO:0000256" key="3">
    <source>
        <dbReference type="ARBA" id="ARBA00022827"/>
    </source>
</evidence>
<dbReference type="OMA" id="WGGLHIW"/>
<evidence type="ECO:0000256" key="4">
    <source>
        <dbReference type="ARBA" id="ARBA00023002"/>
    </source>
</evidence>
<dbReference type="InterPro" id="IPR006094">
    <property type="entry name" value="Oxid_FAD_bind_N"/>
</dbReference>
<keyword evidence="7" id="KW-1185">Reference proteome</keyword>
<dbReference type="GO" id="GO:0071949">
    <property type="term" value="F:FAD binding"/>
    <property type="evidence" value="ECO:0007669"/>
    <property type="project" value="InterPro"/>
</dbReference>
<dbReference type="InterPro" id="IPR036318">
    <property type="entry name" value="FAD-bd_PCMH-like_sf"/>
</dbReference>
<keyword evidence="4" id="KW-0560">Oxidoreductase</keyword>
<dbReference type="AlphaFoldDB" id="A0A1Y2MB71"/>
<dbReference type="PANTHER" id="PTHR42973:SF13">
    <property type="entry name" value="FAD-BINDING PCMH-TYPE DOMAIN-CONTAINING PROTEIN"/>
    <property type="match status" value="1"/>
</dbReference>
<reference evidence="6 7" key="1">
    <citation type="journal article" date="2017" name="Genome Announc.">
        <title>Genome sequence of the saprophytic ascomycete Epicoccum nigrum ICMP 19927 strain isolated from New Zealand.</title>
        <authorList>
            <person name="Fokin M."/>
            <person name="Fleetwood D."/>
            <person name="Weir B.S."/>
            <person name="Villas-Boas S.G."/>
        </authorList>
    </citation>
    <scope>NUCLEOTIDE SEQUENCE [LARGE SCALE GENOMIC DNA]</scope>
    <source>
        <strain evidence="6 7">ICMP 19927</strain>
    </source>
</reference>
<dbReference type="STRING" id="105696.A0A1Y2MB71"/>
<keyword evidence="2" id="KW-0285">Flavoprotein</keyword>
<dbReference type="InterPro" id="IPR016166">
    <property type="entry name" value="FAD-bd_PCMH"/>
</dbReference>
<protein>
    <recommendedName>
        <fullName evidence="5">FAD-binding PCMH-type domain-containing protein</fullName>
    </recommendedName>
</protein>
<evidence type="ECO:0000313" key="6">
    <source>
        <dbReference type="EMBL" id="OSS53059.1"/>
    </source>
</evidence>
<dbReference type="Gene3D" id="3.30.465.10">
    <property type="match status" value="1"/>
</dbReference>